<reference evidence="1 2" key="1">
    <citation type="submission" date="2019-06" db="EMBL/GenBank/DDBJ databases">
        <title>Sequencing the genomes of 1000 actinobacteria strains.</title>
        <authorList>
            <person name="Klenk H.-P."/>
        </authorList>
    </citation>
    <scope>NUCLEOTIDE SEQUENCE [LARGE SCALE GENOMIC DNA]</scope>
    <source>
        <strain evidence="1 2">DSM 45456</strain>
    </source>
</reference>
<evidence type="ECO:0000313" key="1">
    <source>
        <dbReference type="EMBL" id="TQM85312.1"/>
    </source>
</evidence>
<keyword evidence="2" id="KW-1185">Reference proteome</keyword>
<dbReference type="Proteomes" id="UP000316628">
    <property type="component" value="Unassembled WGS sequence"/>
</dbReference>
<name>A0A543JR45_9PSEU</name>
<gene>
    <name evidence="1" type="ORF">FHX81_7791</name>
</gene>
<dbReference type="InterPro" id="IPR011990">
    <property type="entry name" value="TPR-like_helical_dom_sf"/>
</dbReference>
<protein>
    <recommendedName>
        <fullName evidence="3">Tetratricopeptide repeat protein</fullName>
    </recommendedName>
</protein>
<dbReference type="AlphaFoldDB" id="A0A543JR45"/>
<dbReference type="Gene3D" id="1.25.40.10">
    <property type="entry name" value="Tetratricopeptide repeat domain"/>
    <property type="match status" value="1"/>
</dbReference>
<evidence type="ECO:0000313" key="2">
    <source>
        <dbReference type="Proteomes" id="UP000316628"/>
    </source>
</evidence>
<proteinExistence type="predicted"/>
<evidence type="ECO:0008006" key="3">
    <source>
        <dbReference type="Google" id="ProtNLM"/>
    </source>
</evidence>
<organism evidence="1 2">
    <name type="scientific">Saccharothrix saharensis</name>
    <dbReference type="NCBI Taxonomy" id="571190"/>
    <lineage>
        <taxon>Bacteria</taxon>
        <taxon>Bacillati</taxon>
        <taxon>Actinomycetota</taxon>
        <taxon>Actinomycetes</taxon>
        <taxon>Pseudonocardiales</taxon>
        <taxon>Pseudonocardiaceae</taxon>
        <taxon>Saccharothrix</taxon>
    </lineage>
</organism>
<comment type="caution">
    <text evidence="1">The sequence shown here is derived from an EMBL/GenBank/DDBJ whole genome shotgun (WGS) entry which is preliminary data.</text>
</comment>
<dbReference type="OrthoDB" id="3993181at2"/>
<dbReference type="RefSeq" id="WP_141983367.1">
    <property type="nucleotide sequence ID" value="NZ_VFPP01000001.1"/>
</dbReference>
<accession>A0A543JR45</accession>
<dbReference type="EMBL" id="VFPP01000001">
    <property type="protein sequence ID" value="TQM85312.1"/>
    <property type="molecule type" value="Genomic_DNA"/>
</dbReference>
<sequence length="498" mass="54984">MTAPGGEPVRLIEHELDAEYVGVGRRGTLYRAPARQRCYRLIRPAELSADHRDELKRWQHRGWRPGLATVVPADTAGDQQRLGGRWYQVVCYETNGRRSLADAIADPDPARRVDAVVTALRALPGWWESLGPGMMPMPADIVLTDAGPQLLPLPCWGAPSFTELLSAPERVLHLAPDLARGQTAVGRAEDLFALGVAALRCFGTTPDTDAERLLHRAACAVAPSGERLDGRLPTWMRRVGPIRAVLEDLCEMTTAPRRGDVDVTWLADRLQHARDAMDPVAAVQGLRDAGEPEQALSLARAVLVDAPHYDVLVLAATIAYQDTAAPLEALTLLDRAVEIAPDRVEAYGEQMSVVAIGEVWAVVQALLSDAIDDSFTRRLDATVQTAFHRLPRALRGRHAPAMASHLIRQGRVREANAFAHKWLHDGKTLMWWRFDLMIVYATTFWLLGRHAQAFQVVGVIRQGLARVRENGSVDIAAIELYELLLGQLEDDMTEEEGR</sequence>